<dbReference type="Proteomes" id="UP001597383">
    <property type="component" value="Unassembled WGS sequence"/>
</dbReference>
<evidence type="ECO:0000313" key="2">
    <source>
        <dbReference type="Proteomes" id="UP001597383"/>
    </source>
</evidence>
<proteinExistence type="predicted"/>
<sequence>MKKTIISVILIAFFTVGTLLAILSIDNIEESAPNTPQYSPEASADWPIYDFNTLMNEKTDLVAFITVESVEDKKVSEEKLNAKLATLKITKLLYDNRNSIDISDTILLDQAFEYVNVGESYLLFLEKKVDYYYEVDGHSKIKEINGKYQVNIEGIEGSFTQKTFEDKFTITLQEIKKE</sequence>
<dbReference type="RefSeq" id="WP_377557642.1">
    <property type="nucleotide sequence ID" value="NZ_JBHUHQ010000016.1"/>
</dbReference>
<protein>
    <submittedName>
        <fullName evidence="1">Uncharacterized protein</fullName>
    </submittedName>
</protein>
<organism evidence="1 2">
    <name type="scientific">Ornithinibacillus salinisoli</name>
    <dbReference type="NCBI Taxonomy" id="1848459"/>
    <lineage>
        <taxon>Bacteria</taxon>
        <taxon>Bacillati</taxon>
        <taxon>Bacillota</taxon>
        <taxon>Bacilli</taxon>
        <taxon>Bacillales</taxon>
        <taxon>Bacillaceae</taxon>
        <taxon>Ornithinibacillus</taxon>
    </lineage>
</organism>
<comment type="caution">
    <text evidence="1">The sequence shown here is derived from an EMBL/GenBank/DDBJ whole genome shotgun (WGS) entry which is preliminary data.</text>
</comment>
<evidence type="ECO:0000313" key="1">
    <source>
        <dbReference type="EMBL" id="MFD2045034.1"/>
    </source>
</evidence>
<dbReference type="EMBL" id="JBHUHQ010000016">
    <property type="protein sequence ID" value="MFD2045034.1"/>
    <property type="molecule type" value="Genomic_DNA"/>
</dbReference>
<keyword evidence="2" id="KW-1185">Reference proteome</keyword>
<name>A0ABW4VZJ5_9BACI</name>
<gene>
    <name evidence="1" type="ORF">ACFSJF_12195</name>
</gene>
<accession>A0ABW4VZJ5</accession>
<reference evidence="2" key="1">
    <citation type="journal article" date="2019" name="Int. J. Syst. Evol. Microbiol.">
        <title>The Global Catalogue of Microorganisms (GCM) 10K type strain sequencing project: providing services to taxonomists for standard genome sequencing and annotation.</title>
        <authorList>
            <consortium name="The Broad Institute Genomics Platform"/>
            <consortium name="The Broad Institute Genome Sequencing Center for Infectious Disease"/>
            <person name="Wu L."/>
            <person name="Ma J."/>
        </authorList>
    </citation>
    <scope>NUCLEOTIDE SEQUENCE [LARGE SCALE GENOMIC DNA]</scope>
    <source>
        <strain evidence="2">R28</strain>
    </source>
</reference>